<dbReference type="InterPro" id="IPR005064">
    <property type="entry name" value="BUG"/>
</dbReference>
<protein>
    <submittedName>
        <fullName evidence="3">Tripartite tricarboxylate transporter substrate binding protein</fullName>
    </submittedName>
</protein>
<evidence type="ECO:0000313" key="4">
    <source>
        <dbReference type="Proteomes" id="UP000321638"/>
    </source>
</evidence>
<sequence length="328" mass="33874">MARTLRRPLVASMLLAVGATLSMAAARAESADTFPSKPITIIVNFGAGGPTDLPPRRIAAYLEKKFKQPVVVENRTGGAGVVGLSAVARAAPDGYTLGTFSASPTVIAPRLRTVPYNARKDFTPVAQIAEYAMPLCVLPTRPWKSVADLMAHARANPGAVTYSTVGTGSGQHIFMEALAKAEKVKLAHVPFSGGAGGIAALLGGHVQGALDAALAKHAATGECRALASVGSARHPALPDVPTFKELGYTIDAALWLGLAGPAGMPQAIVDKLSAAILEATEDPSYKDLLKQLLLGDKTAGSAAFRAQVAADDERMAAMMNDLGMTAPK</sequence>
<dbReference type="Proteomes" id="UP000321638">
    <property type="component" value="Unassembled WGS sequence"/>
</dbReference>
<dbReference type="Gene3D" id="3.40.190.150">
    <property type="entry name" value="Bordetella uptake gene, domain 1"/>
    <property type="match status" value="1"/>
</dbReference>
<keyword evidence="2" id="KW-0732">Signal</keyword>
<dbReference type="PANTHER" id="PTHR42928:SF5">
    <property type="entry name" value="BLR1237 PROTEIN"/>
    <property type="match status" value="1"/>
</dbReference>
<proteinExistence type="inferred from homology"/>
<dbReference type="PANTHER" id="PTHR42928">
    <property type="entry name" value="TRICARBOXYLATE-BINDING PROTEIN"/>
    <property type="match status" value="1"/>
</dbReference>
<reference evidence="3 4" key="1">
    <citation type="submission" date="2019-06" db="EMBL/GenBank/DDBJ databases">
        <title>New taxonomy in bacterial strain CC-CFT640, isolated from vineyard.</title>
        <authorList>
            <person name="Lin S.-Y."/>
            <person name="Tsai C.-F."/>
            <person name="Young C.-C."/>
        </authorList>
    </citation>
    <scope>NUCLEOTIDE SEQUENCE [LARGE SCALE GENOMIC DNA]</scope>
    <source>
        <strain evidence="3 4">CC-CFT640</strain>
    </source>
</reference>
<dbReference type="CDD" id="cd07012">
    <property type="entry name" value="PBP2_Bug_TTT"/>
    <property type="match status" value="1"/>
</dbReference>
<evidence type="ECO:0000256" key="2">
    <source>
        <dbReference type="SAM" id="SignalP"/>
    </source>
</evidence>
<evidence type="ECO:0000313" key="3">
    <source>
        <dbReference type="EMBL" id="TXL73456.1"/>
    </source>
</evidence>
<dbReference type="RefSeq" id="WP_147848978.1">
    <property type="nucleotide sequence ID" value="NZ_VDUZ01000025.1"/>
</dbReference>
<dbReference type="EMBL" id="VDUZ01000025">
    <property type="protein sequence ID" value="TXL73456.1"/>
    <property type="molecule type" value="Genomic_DNA"/>
</dbReference>
<organism evidence="3 4">
    <name type="scientific">Vineibacter terrae</name>
    <dbReference type="NCBI Taxonomy" id="2586908"/>
    <lineage>
        <taxon>Bacteria</taxon>
        <taxon>Pseudomonadati</taxon>
        <taxon>Pseudomonadota</taxon>
        <taxon>Alphaproteobacteria</taxon>
        <taxon>Hyphomicrobiales</taxon>
        <taxon>Vineibacter</taxon>
    </lineage>
</organism>
<keyword evidence="4" id="KW-1185">Reference proteome</keyword>
<comment type="caution">
    <text evidence="3">The sequence shown here is derived from an EMBL/GenBank/DDBJ whole genome shotgun (WGS) entry which is preliminary data.</text>
</comment>
<dbReference type="InterPro" id="IPR042100">
    <property type="entry name" value="Bug_dom1"/>
</dbReference>
<dbReference type="Gene3D" id="3.40.190.10">
    <property type="entry name" value="Periplasmic binding protein-like II"/>
    <property type="match status" value="1"/>
</dbReference>
<accession>A0A5C8PJM9</accession>
<dbReference type="Pfam" id="PF03401">
    <property type="entry name" value="TctC"/>
    <property type="match status" value="1"/>
</dbReference>
<comment type="similarity">
    <text evidence="1">Belongs to the UPF0065 (bug) family.</text>
</comment>
<feature type="signal peptide" evidence="2">
    <location>
        <begin position="1"/>
        <end position="24"/>
    </location>
</feature>
<name>A0A5C8PJM9_9HYPH</name>
<gene>
    <name evidence="3" type="ORF">FHP25_21230</name>
</gene>
<dbReference type="AlphaFoldDB" id="A0A5C8PJM9"/>
<dbReference type="SUPFAM" id="SSF53850">
    <property type="entry name" value="Periplasmic binding protein-like II"/>
    <property type="match status" value="1"/>
</dbReference>
<dbReference type="PIRSF" id="PIRSF017082">
    <property type="entry name" value="YflP"/>
    <property type="match status" value="1"/>
</dbReference>
<feature type="chain" id="PRO_5023134230" evidence="2">
    <location>
        <begin position="25"/>
        <end position="328"/>
    </location>
</feature>
<evidence type="ECO:0000256" key="1">
    <source>
        <dbReference type="ARBA" id="ARBA00006987"/>
    </source>
</evidence>
<dbReference type="OrthoDB" id="8443386at2"/>